<evidence type="ECO:0000313" key="2">
    <source>
        <dbReference type="EMBL" id="UYG16818.1"/>
    </source>
</evidence>
<dbReference type="InterPro" id="IPR052189">
    <property type="entry name" value="L-asp_N-monooxygenase_NS-form"/>
</dbReference>
<dbReference type="PANTHER" id="PTHR40254">
    <property type="entry name" value="BLR0577 PROTEIN"/>
    <property type="match status" value="1"/>
</dbReference>
<protein>
    <submittedName>
        <fullName evidence="2">FAD/NAD(P)-binding protein</fullName>
    </submittedName>
</protein>
<sequence>MNDDRPLPAVPASPSPLRRVAVVGAGPRGIAITERLSAAAGTDAWQGGLELHLVDPDVGRGGAVWRADQSPVLLMNTATCQTTMYPDPSCTPCLPVGHRRTLADFLSTEGYAPADIAPRAAHGRYLTAVLDQAERDAAASGGRLTIIRHAVTAVDVTGAPDGPQTVHLASGESIDVDAVALALGHLATGPSPRSHRAADLAARHGLVHLPSANPLEVDYAALLGRERVAVQGMGLNFYDAIGMLTEVAGGRFDDDPSAPSGLRYVAGGREPQLVVGSRTGMVYRPKPDLRPAMPAVYEPRVLTDAVVDELARRPGGLEHERDTLPLLVAELSDALGRAGFTALTDEAAIMRLLFPLGRKSVAIDDAHRRTRAILREAVAAAGDPDPAWVLVFEVLTALRIRINALADRGAFTTGSYTRDIDGFLKNAFASWASGPPLLRARQALALEEAGLLVFTGPGFALGFDESARRFTVHAGEGPTYRCDAVLEAHLPGVDLERYTSPLIRAWRARGEVEPAILPSAHGDEPLVTGSIDVTSDGTLIGADRTRYPRRLLVGVPVSAAQPGSAITAEPGTSPQLLRYAEHTAIALARHAGALDADALPSPETAASRALAAAAARGGADAAPGTAVPEDAEAEDVPWAMQIVVLRDKKDLAADVDVAAAAARAVVGLLDDERAAPGGPWHDAVTRWTRHGRIRKLVRRADGKRWSDVQELPGLTATIEADRLIAGPAAARAFPPAPVRPLPHALDKLQVGGTTFERAEEGRCRDALVTIEVSPLIEITSGKLVAQVAHAAQRAFDLVPAAVRDAWRAQGFAVRVTRPDAATWAEGGRPVSITDAGFTELDGPTETTRARW</sequence>
<feature type="domain" description="FAD-dependent urate hydroxylase HpyO/Asp monooxygenase CreE-like FAD/NAD(P)-binding" evidence="1">
    <location>
        <begin position="21"/>
        <end position="185"/>
    </location>
</feature>
<dbReference type="RefSeq" id="WP_263594031.1">
    <property type="nucleotide sequence ID" value="NZ_CP107020.1"/>
</dbReference>
<dbReference type="SUPFAM" id="SSF51905">
    <property type="entry name" value="FAD/NAD(P)-binding domain"/>
    <property type="match status" value="1"/>
</dbReference>
<gene>
    <name evidence="2" type="ORF">BRM3_14645</name>
</gene>
<dbReference type="InterPro" id="IPR023476">
    <property type="entry name" value="Pep_tRNA_hydro_II_dom_sf"/>
</dbReference>
<evidence type="ECO:0000313" key="3">
    <source>
        <dbReference type="Proteomes" id="UP001164305"/>
    </source>
</evidence>
<dbReference type="SUPFAM" id="SSF102462">
    <property type="entry name" value="Peptidyl-tRNA hydrolase II"/>
    <property type="match status" value="1"/>
</dbReference>
<organism evidence="2 3">
    <name type="scientific">Brachybacterium huguangmaarense</name>
    <dbReference type="NCBI Taxonomy" id="1652028"/>
    <lineage>
        <taxon>Bacteria</taxon>
        <taxon>Bacillati</taxon>
        <taxon>Actinomycetota</taxon>
        <taxon>Actinomycetes</taxon>
        <taxon>Micrococcales</taxon>
        <taxon>Dermabacteraceae</taxon>
        <taxon>Brachybacterium</taxon>
    </lineage>
</organism>
<dbReference type="InterPro" id="IPR036188">
    <property type="entry name" value="FAD/NAD-bd_sf"/>
</dbReference>
<keyword evidence="3" id="KW-1185">Reference proteome</keyword>
<evidence type="ECO:0000259" key="1">
    <source>
        <dbReference type="Pfam" id="PF13454"/>
    </source>
</evidence>
<dbReference type="EMBL" id="CP107020">
    <property type="protein sequence ID" value="UYG16818.1"/>
    <property type="molecule type" value="Genomic_DNA"/>
</dbReference>
<dbReference type="Pfam" id="PF13454">
    <property type="entry name" value="NAD_binding_9"/>
    <property type="match status" value="1"/>
</dbReference>
<dbReference type="Proteomes" id="UP001164305">
    <property type="component" value="Chromosome"/>
</dbReference>
<accession>A0ABY6G0V7</accession>
<reference evidence="2" key="1">
    <citation type="submission" date="2022-10" db="EMBL/GenBank/DDBJ databases">
        <title>Whole-Genome Sequencing of Brachybacterium huguangmaarense BRM-3, Isolated from Betula schmidtii.</title>
        <authorList>
            <person name="Haam D."/>
        </authorList>
    </citation>
    <scope>NUCLEOTIDE SEQUENCE</scope>
    <source>
        <strain evidence="2">BRM-3</strain>
    </source>
</reference>
<proteinExistence type="predicted"/>
<dbReference type="PANTHER" id="PTHR40254:SF1">
    <property type="entry name" value="BLR0577 PROTEIN"/>
    <property type="match status" value="1"/>
</dbReference>
<name>A0ABY6G0V7_9MICO</name>
<dbReference type="InterPro" id="IPR038732">
    <property type="entry name" value="HpyO/CreE_NAD-binding"/>
</dbReference>